<dbReference type="GO" id="GO:0005886">
    <property type="term" value="C:plasma membrane"/>
    <property type="evidence" value="ECO:0007669"/>
    <property type="project" value="UniProtKB-SubCell"/>
</dbReference>
<evidence type="ECO:0000256" key="12">
    <source>
        <dbReference type="SAM" id="Phobius"/>
    </source>
</evidence>
<feature type="transmembrane region" description="Helical" evidence="12">
    <location>
        <begin position="395"/>
        <end position="416"/>
    </location>
</feature>
<dbReference type="Proteomes" id="UP000003250">
    <property type="component" value="Unassembled WGS sequence"/>
</dbReference>
<evidence type="ECO:0000256" key="3">
    <source>
        <dbReference type="ARBA" id="ARBA00022475"/>
    </source>
</evidence>
<evidence type="ECO:0000256" key="1">
    <source>
        <dbReference type="ARBA" id="ARBA00004651"/>
    </source>
</evidence>
<evidence type="ECO:0000256" key="10">
    <source>
        <dbReference type="PIRNR" id="PIRNR006247"/>
    </source>
</evidence>
<dbReference type="PANTHER" id="PTHR32024">
    <property type="entry name" value="TRK SYSTEM POTASSIUM UPTAKE PROTEIN TRKG-RELATED"/>
    <property type="match status" value="1"/>
</dbReference>
<keyword evidence="2 10" id="KW-0813">Transport</keyword>
<dbReference type="InterPro" id="IPR003445">
    <property type="entry name" value="Cat_transpt"/>
</dbReference>
<feature type="transmembrane region" description="Helical" evidence="12">
    <location>
        <begin position="274"/>
        <end position="292"/>
    </location>
</feature>
<dbReference type="PANTHER" id="PTHR32024:SF3">
    <property type="entry name" value="TRK SYSTEM POTASSIUM UPTAKE PROTEIN"/>
    <property type="match status" value="1"/>
</dbReference>
<feature type="binding site" evidence="11">
    <location>
        <position position="318"/>
    </location>
    <ligand>
        <name>K(+)</name>
        <dbReference type="ChEBI" id="CHEBI:29103"/>
    </ligand>
</feature>
<keyword evidence="3 10" id="KW-1003">Cell membrane</keyword>
<proteinExistence type="inferred from homology"/>
<dbReference type="PIRSF" id="PIRSF006247">
    <property type="entry name" value="TrkH"/>
    <property type="match status" value="1"/>
</dbReference>
<evidence type="ECO:0000256" key="9">
    <source>
        <dbReference type="ARBA" id="ARBA00023136"/>
    </source>
</evidence>
<feature type="transmembrane region" description="Helical" evidence="12">
    <location>
        <begin position="238"/>
        <end position="262"/>
    </location>
</feature>
<evidence type="ECO:0000313" key="14">
    <source>
        <dbReference type="Proteomes" id="UP000003250"/>
    </source>
</evidence>
<dbReference type="AlphaFoldDB" id="H0I1Z1"/>
<feature type="transmembrane region" description="Helical" evidence="12">
    <location>
        <begin position="331"/>
        <end position="360"/>
    </location>
</feature>
<dbReference type="Pfam" id="PF02386">
    <property type="entry name" value="TrkH"/>
    <property type="match status" value="1"/>
</dbReference>
<feature type="transmembrane region" description="Helical" evidence="12">
    <location>
        <begin position="178"/>
        <end position="203"/>
    </location>
</feature>
<keyword evidence="10" id="KW-0997">Cell inner membrane</keyword>
<keyword evidence="7 12" id="KW-1133">Transmembrane helix</keyword>
<comment type="subcellular location">
    <subcellularLocation>
        <location evidence="10">Cell inner membrane</location>
        <topology evidence="10">Multi-pass membrane protein</topology>
    </subcellularLocation>
    <subcellularLocation>
        <location evidence="1">Cell membrane</location>
        <topology evidence="1">Multi-pass membrane protein</topology>
    </subcellularLocation>
</comment>
<dbReference type="RefSeq" id="WP_008840048.1">
    <property type="nucleotide sequence ID" value="NZ_AHAM01000292.1"/>
</dbReference>
<evidence type="ECO:0000256" key="5">
    <source>
        <dbReference type="ARBA" id="ARBA00022692"/>
    </source>
</evidence>
<keyword evidence="6 10" id="KW-0630">Potassium</keyword>
<feature type="binding site" evidence="11">
    <location>
        <position position="317"/>
    </location>
    <ligand>
        <name>K(+)</name>
        <dbReference type="ChEBI" id="CHEBI:29103"/>
    </ligand>
</feature>
<evidence type="ECO:0000256" key="6">
    <source>
        <dbReference type="ARBA" id="ARBA00022958"/>
    </source>
</evidence>
<keyword evidence="4 10" id="KW-0633">Potassium transport</keyword>
<dbReference type="EMBL" id="AHAM01000292">
    <property type="protein sequence ID" value="EHK53036.1"/>
    <property type="molecule type" value="Genomic_DNA"/>
</dbReference>
<evidence type="ECO:0000256" key="2">
    <source>
        <dbReference type="ARBA" id="ARBA00022448"/>
    </source>
</evidence>
<feature type="binding site" evidence="11">
    <location>
        <position position="114"/>
    </location>
    <ligand>
        <name>K(+)</name>
        <dbReference type="ChEBI" id="CHEBI:29103"/>
    </ligand>
</feature>
<keyword evidence="11" id="KW-0479">Metal-binding</keyword>
<evidence type="ECO:0000256" key="8">
    <source>
        <dbReference type="ARBA" id="ARBA00023065"/>
    </source>
</evidence>
<evidence type="ECO:0000256" key="11">
    <source>
        <dbReference type="PIRSR" id="PIRSR006247-1"/>
    </source>
</evidence>
<organism evidence="13 14">
    <name type="scientific">Mesorhizobium alhagi CCNWXJ12-2</name>
    <dbReference type="NCBI Taxonomy" id="1107882"/>
    <lineage>
        <taxon>Bacteria</taxon>
        <taxon>Pseudomonadati</taxon>
        <taxon>Pseudomonadota</taxon>
        <taxon>Alphaproteobacteria</taxon>
        <taxon>Hyphomicrobiales</taxon>
        <taxon>Phyllobacteriaceae</taxon>
        <taxon>Allomesorhizobium</taxon>
    </lineage>
</organism>
<evidence type="ECO:0000256" key="4">
    <source>
        <dbReference type="ARBA" id="ARBA00022538"/>
    </source>
</evidence>
<comment type="similarity">
    <text evidence="10">Belongs to the TrkH potassium transport family.</text>
</comment>
<feature type="transmembrane region" description="Helical" evidence="12">
    <location>
        <begin position="39"/>
        <end position="59"/>
    </location>
</feature>
<dbReference type="PATRIC" id="fig|1107882.3.peg.6272"/>
<dbReference type="InterPro" id="IPR004772">
    <property type="entry name" value="TrkH"/>
</dbReference>
<feature type="binding site" evidence="11">
    <location>
        <position position="435"/>
    </location>
    <ligand>
        <name>K(+)</name>
        <dbReference type="ChEBI" id="CHEBI:29103"/>
    </ligand>
</feature>
<evidence type="ECO:0000313" key="13">
    <source>
        <dbReference type="EMBL" id="EHK53036.1"/>
    </source>
</evidence>
<keyword evidence="9 10" id="KW-0472">Membrane</keyword>
<gene>
    <name evidence="13" type="ORF">MAXJ12_32434</name>
</gene>
<feature type="binding site" evidence="11">
    <location>
        <position position="434"/>
    </location>
    <ligand>
        <name>K(+)</name>
        <dbReference type="ChEBI" id="CHEBI:29103"/>
    </ligand>
</feature>
<feature type="transmembrane region" description="Helical" evidence="12">
    <location>
        <begin position="12"/>
        <end position="33"/>
    </location>
</feature>
<dbReference type="GO" id="GO:0046872">
    <property type="term" value="F:metal ion binding"/>
    <property type="evidence" value="ECO:0007669"/>
    <property type="project" value="UniProtKB-KW"/>
</dbReference>
<accession>H0I1Z1</accession>
<sequence>MQGSAIRAAIHVAAVFGIYLSIAMLVPALFDLYVGHPDWRVFAFSAFFMGGLCMGIALATHGPPPVISPRLALLVVNLLWFTMCIAGAVPFIASSLQMTVADAFFESVSGVTATGATVLTGLDGLGPGLLLWRSILQWIGGLGVIALGLFILPFLNIGGVSYFSIESSDISERPFERFSTFVLSLLSIYTALTLACGIAYGLAGMSGFDALNHALTTIATAGFSTHDASMGFYADKPAILWVGTVFMFIGALPFSILILFAIRGRLDALGDPQIRVFAGYCVVFVIAVTAYLRVSAGVPLSEAFTHSAFNFVSIITTTGYASSDYTLWGPFAIACAFAATFLGGCSGSTTGGIKAFRFLIMFELFANRMRSLVYPHTVLTVRYGDRPVDAAMQSAVVLFISSFIVIWVIGTILLAATGMDLLSSLSGALTAITNVGPGLGDFIGPAGNFTAVPEAAKWILSFLMLLGRLEIIAVLVIFTPVFWRR</sequence>
<dbReference type="GO" id="GO:0015379">
    <property type="term" value="F:potassium:chloride symporter activity"/>
    <property type="evidence" value="ECO:0007669"/>
    <property type="project" value="InterPro"/>
</dbReference>
<evidence type="ECO:0000256" key="7">
    <source>
        <dbReference type="ARBA" id="ARBA00022989"/>
    </source>
</evidence>
<reference evidence="13 14" key="1">
    <citation type="journal article" date="2012" name="J. Bacteriol.">
        <title>Draft Genome Sequence of Mesorhizobium alhagi CCNWXJ12-2T, a Novel Salt-Resistant Species Isolated from the Desert of Northwestern China.</title>
        <authorList>
            <person name="Zhou M."/>
            <person name="Chen W."/>
            <person name="Chen H."/>
            <person name="Wei G."/>
        </authorList>
    </citation>
    <scope>NUCLEOTIDE SEQUENCE [LARGE SCALE GENOMIC DNA]</scope>
    <source>
        <strain evidence="13 14">CCNWXJ12-2</strain>
    </source>
</reference>
<feature type="transmembrane region" description="Helical" evidence="12">
    <location>
        <begin position="71"/>
        <end position="93"/>
    </location>
</feature>
<feature type="transmembrane region" description="Helical" evidence="12">
    <location>
        <begin position="135"/>
        <end position="157"/>
    </location>
</feature>
<keyword evidence="14" id="KW-1185">Reference proteome</keyword>
<keyword evidence="5 12" id="KW-0812">Transmembrane</keyword>
<comment type="function">
    <text evidence="10">Low-affinity potassium transport system. Interacts with Trk system potassium uptake protein TrkA.</text>
</comment>
<name>H0I1Z1_9HYPH</name>
<keyword evidence="8 10" id="KW-0406">Ion transport</keyword>
<feature type="transmembrane region" description="Helical" evidence="12">
    <location>
        <begin position="458"/>
        <end position="483"/>
    </location>
</feature>
<protein>
    <recommendedName>
        <fullName evidence="10">Trk system potassium uptake protein</fullName>
    </recommendedName>
</protein>
<dbReference type="OrthoDB" id="9810952at2"/>